<dbReference type="OrthoDB" id="5142935at2759"/>
<dbReference type="SUPFAM" id="SSF52540">
    <property type="entry name" value="P-loop containing nucleoside triphosphate hydrolases"/>
    <property type="match status" value="1"/>
</dbReference>
<evidence type="ECO:0000313" key="4">
    <source>
        <dbReference type="EMBL" id="KAH0964912.1"/>
    </source>
</evidence>
<feature type="domain" description="Nephrocystin 3-like N-terminal" evidence="3">
    <location>
        <begin position="281"/>
        <end position="326"/>
    </location>
</feature>
<dbReference type="AlphaFoldDB" id="A0A9P8N1K1"/>
<keyword evidence="1" id="KW-0677">Repeat</keyword>
<dbReference type="Proteomes" id="UP000824596">
    <property type="component" value="Unassembled WGS sequence"/>
</dbReference>
<dbReference type="SMART" id="SM00248">
    <property type="entry name" value="ANK"/>
    <property type="match status" value="3"/>
</dbReference>
<dbReference type="SUPFAM" id="SSF48403">
    <property type="entry name" value="Ankyrin repeat"/>
    <property type="match status" value="1"/>
</dbReference>
<dbReference type="InterPro" id="IPR036770">
    <property type="entry name" value="Ankyrin_rpt-contain_sf"/>
</dbReference>
<organism evidence="4 5">
    <name type="scientific">Hirsutella rhossiliensis</name>
    <dbReference type="NCBI Taxonomy" id="111463"/>
    <lineage>
        <taxon>Eukaryota</taxon>
        <taxon>Fungi</taxon>
        <taxon>Dikarya</taxon>
        <taxon>Ascomycota</taxon>
        <taxon>Pezizomycotina</taxon>
        <taxon>Sordariomycetes</taxon>
        <taxon>Hypocreomycetidae</taxon>
        <taxon>Hypocreales</taxon>
        <taxon>Ophiocordycipitaceae</taxon>
        <taxon>Hirsutella</taxon>
    </lineage>
</organism>
<dbReference type="PROSITE" id="PS50297">
    <property type="entry name" value="ANK_REP_REGION"/>
    <property type="match status" value="1"/>
</dbReference>
<keyword evidence="5" id="KW-1185">Reference proteome</keyword>
<dbReference type="InterPro" id="IPR002110">
    <property type="entry name" value="Ankyrin_rpt"/>
</dbReference>
<dbReference type="GeneID" id="68352057"/>
<dbReference type="InterPro" id="IPR056884">
    <property type="entry name" value="NPHP3-like_N"/>
</dbReference>
<gene>
    <name evidence="4" type="ORF">HRG_02928</name>
</gene>
<protein>
    <submittedName>
        <fullName evidence="4">Ankyrin repeats (Many copies) domain-containing protein</fullName>
    </submittedName>
</protein>
<feature type="repeat" description="ANK" evidence="2">
    <location>
        <begin position="630"/>
        <end position="656"/>
    </location>
</feature>
<dbReference type="RefSeq" id="XP_044722425.1">
    <property type="nucleotide sequence ID" value="XM_044861399.1"/>
</dbReference>
<dbReference type="Pfam" id="PF12796">
    <property type="entry name" value="Ank_2"/>
    <property type="match status" value="1"/>
</dbReference>
<name>A0A9P8N1K1_9HYPO</name>
<proteinExistence type="predicted"/>
<reference evidence="4" key="1">
    <citation type="submission" date="2021-09" db="EMBL/GenBank/DDBJ databases">
        <title>A high-quality genome of the endoparasitic fungus Hirsutella rhossiliensis with a comparison of Hirsutella genomes reveals transposable elements contributing to genome size variation.</title>
        <authorList>
            <person name="Lin R."/>
            <person name="Jiao Y."/>
            <person name="Sun X."/>
            <person name="Ling J."/>
            <person name="Xie B."/>
            <person name="Cheng X."/>
        </authorList>
    </citation>
    <scope>NUCLEOTIDE SEQUENCE</scope>
    <source>
        <strain evidence="4">HR02</strain>
    </source>
</reference>
<accession>A0A9P8N1K1</accession>
<keyword evidence="2" id="KW-0040">ANK repeat</keyword>
<comment type="caution">
    <text evidence="4">The sequence shown here is derived from an EMBL/GenBank/DDBJ whole genome shotgun (WGS) entry which is preliminary data.</text>
</comment>
<dbReference type="PANTHER" id="PTHR10039:SF15">
    <property type="entry name" value="NACHT DOMAIN-CONTAINING PROTEIN"/>
    <property type="match status" value="1"/>
</dbReference>
<feature type="domain" description="Nephrocystin 3-like N-terminal" evidence="3">
    <location>
        <begin position="227"/>
        <end position="271"/>
    </location>
</feature>
<dbReference type="PROSITE" id="PS50088">
    <property type="entry name" value="ANK_REPEAT"/>
    <property type="match status" value="1"/>
</dbReference>
<dbReference type="InterPro" id="IPR027417">
    <property type="entry name" value="P-loop_NTPase"/>
</dbReference>
<dbReference type="Gene3D" id="1.25.40.20">
    <property type="entry name" value="Ankyrin repeat-containing domain"/>
    <property type="match status" value="1"/>
</dbReference>
<sequence>MPSHPLPPRWTLIPCLGIVGILPLIATAIRVAKQYWDGSSKAKQRISLLTTELEALRRNLQTLHDFLRSDALKSHNLEFSASSVLVTCSSACKVRLEALCDQLGQHGRGGINRLLWPLKDKEFDETLQELQRPTLWPQFALSINGCALLSRTADDVLKRFGQQLRQFSALQSLQRATAELQNAVQGQVESRVHDRNAEKRAQILDWVSTIRYDIKHRQASESHTQSTGGWLLRPLEFIRWRDDPSSSNLLWCHGFPGSGKTVLASVVVDALMIQWLMTEAAKTVPRIYIVLDALDECHDPRNRVPLLEVLSCLKRIHTIRFFVTSRLHIHDIDAAFNMHPQIGIEAHEDDLQAYMIQKLNQGDAHNVFDKDFATKAMRTLISSAHGKYAIARQGHLRAVLNEPTLGDMEEALGSLSGSLPGAFEDTISRVQRLPASRARLGMRVLMWICHSKQVLMMAELGDALSGLATVDPKTTELRLAHHAIQEYLMDNAARLFPHAETDIALTCLTYLSFDEFAQCPCQDEAGIESWIMCHPFLRYASQHWGSHARELERAAGVRPRIMEFLSNRQASTCAHQVQRYQSGFRKEYYDAEECLSVTPLRLASFFGLERTCAELVENGVCDVDKATKIIGSTALILAASAGHVDVLRLLVQRGADPLDVTDGEGLTPLDYARRHDNQVVVDLLLKGLSSYQGGCAVR</sequence>
<evidence type="ECO:0000259" key="3">
    <source>
        <dbReference type="Pfam" id="PF24883"/>
    </source>
</evidence>
<dbReference type="PANTHER" id="PTHR10039">
    <property type="entry name" value="AMELOGENIN"/>
    <property type="match status" value="1"/>
</dbReference>
<dbReference type="EMBL" id="JAIZPD010000003">
    <property type="protein sequence ID" value="KAH0964912.1"/>
    <property type="molecule type" value="Genomic_DNA"/>
</dbReference>
<dbReference type="Pfam" id="PF24883">
    <property type="entry name" value="NPHP3_N"/>
    <property type="match status" value="2"/>
</dbReference>
<evidence type="ECO:0000313" key="5">
    <source>
        <dbReference type="Proteomes" id="UP000824596"/>
    </source>
</evidence>
<evidence type="ECO:0000256" key="2">
    <source>
        <dbReference type="PROSITE-ProRule" id="PRU00023"/>
    </source>
</evidence>
<evidence type="ECO:0000256" key="1">
    <source>
        <dbReference type="ARBA" id="ARBA00022737"/>
    </source>
</evidence>